<name>A0A921MB93_9MICO</name>
<evidence type="ECO:0000313" key="3">
    <source>
        <dbReference type="EMBL" id="HJG79095.1"/>
    </source>
</evidence>
<reference evidence="3" key="1">
    <citation type="journal article" date="2021" name="PeerJ">
        <title>Extensive microbial diversity within the chicken gut microbiome revealed by metagenomics and culture.</title>
        <authorList>
            <person name="Gilroy R."/>
            <person name="Ravi A."/>
            <person name="Getino M."/>
            <person name="Pursley I."/>
            <person name="Horton D.L."/>
            <person name="Alikhan N.F."/>
            <person name="Baker D."/>
            <person name="Gharbi K."/>
            <person name="Hall N."/>
            <person name="Watson M."/>
            <person name="Adriaenssens E.M."/>
            <person name="Foster-Nyarko E."/>
            <person name="Jarju S."/>
            <person name="Secka A."/>
            <person name="Antonio M."/>
            <person name="Oren A."/>
            <person name="Chaudhuri R.R."/>
            <person name="La Ragione R."/>
            <person name="Hildebrand F."/>
            <person name="Pallen M.J."/>
        </authorList>
    </citation>
    <scope>NUCLEOTIDE SEQUENCE</scope>
    <source>
        <strain evidence="3">ChiGjej5B5-7349</strain>
    </source>
</reference>
<reference evidence="3" key="2">
    <citation type="submission" date="2021-09" db="EMBL/GenBank/DDBJ databases">
        <authorList>
            <person name="Gilroy R."/>
        </authorList>
    </citation>
    <scope>NUCLEOTIDE SEQUENCE</scope>
    <source>
        <strain evidence="3">ChiGjej5B5-7349</strain>
    </source>
</reference>
<keyword evidence="2" id="KW-1133">Transmembrane helix</keyword>
<evidence type="ECO:0000313" key="4">
    <source>
        <dbReference type="Proteomes" id="UP000784435"/>
    </source>
</evidence>
<feature type="transmembrane region" description="Helical" evidence="2">
    <location>
        <begin position="140"/>
        <end position="162"/>
    </location>
</feature>
<proteinExistence type="predicted"/>
<feature type="transmembrane region" description="Helical" evidence="2">
    <location>
        <begin position="101"/>
        <end position="120"/>
    </location>
</feature>
<comment type="caution">
    <text evidence="3">The sequence shown here is derived from an EMBL/GenBank/DDBJ whole genome shotgun (WGS) entry which is preliminary data.</text>
</comment>
<feature type="transmembrane region" description="Helical" evidence="2">
    <location>
        <begin position="240"/>
        <end position="258"/>
    </location>
</feature>
<feature type="transmembrane region" description="Helical" evidence="2">
    <location>
        <begin position="198"/>
        <end position="220"/>
    </location>
</feature>
<evidence type="ECO:0000256" key="2">
    <source>
        <dbReference type="SAM" id="Phobius"/>
    </source>
</evidence>
<keyword evidence="2" id="KW-0472">Membrane</keyword>
<keyword evidence="2" id="KW-0812">Transmembrane</keyword>
<gene>
    <name evidence="3" type="ORF">K8V08_01635</name>
</gene>
<dbReference type="Proteomes" id="UP000784435">
    <property type="component" value="Unassembled WGS sequence"/>
</dbReference>
<accession>A0A921MB93</accession>
<feature type="transmembrane region" description="Helical" evidence="2">
    <location>
        <begin position="265"/>
        <end position="286"/>
    </location>
</feature>
<dbReference type="EMBL" id="DYUK01000033">
    <property type="protein sequence ID" value="HJG79095.1"/>
    <property type="molecule type" value="Genomic_DNA"/>
</dbReference>
<sequence>MSTLTDRYVGSVARRLPESQRDEVVAEVRAMIADMLEARAEAVDPDPEAADLDHSRSPGLPHPDPTAEAAVLEELGSPESLAREFARTPQHLIGPRFYRTYLWALTWLLPTVGVITLVASGLAHSLTVHPVELGGLLGTAIGRTVSALLTVFAVLTLVFALVDRAESGTAPGRSPRRWTVDQLEEIAPSGSSVRGDGIVSLILLVLLAALPLVPTTFLYVGHLNDGEPFVNPDLGVGWFVGYWALLAGLAAIAAVHVATNRTTAATRIATIGVDILMAAFLTVALLTQEVMHPDLGNASLLDTEVWLIPLIWVLTAWNIVSTLRTHRAAATAGG</sequence>
<protein>
    <submittedName>
        <fullName evidence="3">Uncharacterized protein</fullName>
    </submittedName>
</protein>
<evidence type="ECO:0000256" key="1">
    <source>
        <dbReference type="SAM" id="MobiDB-lite"/>
    </source>
</evidence>
<organism evidence="3 4">
    <name type="scientific">Brevibacterium senegalense</name>
    <dbReference type="NCBI Taxonomy" id="1033736"/>
    <lineage>
        <taxon>Bacteria</taxon>
        <taxon>Bacillati</taxon>
        <taxon>Actinomycetota</taxon>
        <taxon>Actinomycetes</taxon>
        <taxon>Micrococcales</taxon>
        <taxon>Brevibacteriaceae</taxon>
        <taxon>Brevibacterium</taxon>
    </lineage>
</organism>
<feature type="region of interest" description="Disordered" evidence="1">
    <location>
        <begin position="43"/>
        <end position="65"/>
    </location>
</feature>
<dbReference type="Pfam" id="PF22564">
    <property type="entry name" value="HAAS"/>
    <property type="match status" value="1"/>
</dbReference>
<dbReference type="AlphaFoldDB" id="A0A921MB93"/>
<feature type="transmembrane region" description="Helical" evidence="2">
    <location>
        <begin position="306"/>
        <end position="323"/>
    </location>
</feature>